<feature type="transmembrane region" description="Helical" evidence="6">
    <location>
        <begin position="209"/>
        <end position="229"/>
    </location>
</feature>
<feature type="transmembrane region" description="Helical" evidence="6">
    <location>
        <begin position="173"/>
        <end position="189"/>
    </location>
</feature>
<dbReference type="PANTHER" id="PTHR13285:SF22">
    <property type="entry name" value="PROTEIN-CYSTEINE N-PALMITOYLTRANSFERASE HHAT"/>
    <property type="match status" value="1"/>
</dbReference>
<dbReference type="PANTHER" id="PTHR13285">
    <property type="entry name" value="ACYLTRANSFERASE"/>
    <property type="match status" value="1"/>
</dbReference>
<dbReference type="GO" id="GO:0016020">
    <property type="term" value="C:membrane"/>
    <property type="evidence" value="ECO:0007669"/>
    <property type="project" value="UniProtKB-SubCell"/>
</dbReference>
<evidence type="ECO:0000256" key="6">
    <source>
        <dbReference type="SAM" id="Phobius"/>
    </source>
</evidence>
<dbReference type="STRING" id="29172.A0A0D8XRG4"/>
<evidence type="ECO:0000256" key="1">
    <source>
        <dbReference type="ARBA" id="ARBA00004141"/>
    </source>
</evidence>
<dbReference type="InterPro" id="IPR004299">
    <property type="entry name" value="MBOAT_fam"/>
</dbReference>
<evidence type="ECO:0000256" key="5">
    <source>
        <dbReference type="ARBA" id="ARBA00038268"/>
    </source>
</evidence>
<keyword evidence="8" id="KW-1185">Reference proteome</keyword>
<feature type="transmembrane region" description="Helical" evidence="6">
    <location>
        <begin position="432"/>
        <end position="453"/>
    </location>
</feature>
<dbReference type="Proteomes" id="UP000053766">
    <property type="component" value="Unassembled WGS sequence"/>
</dbReference>
<dbReference type="EMBL" id="KN716315">
    <property type="protein sequence ID" value="KJH47258.1"/>
    <property type="molecule type" value="Genomic_DNA"/>
</dbReference>
<keyword evidence="3 6" id="KW-1133">Transmembrane helix</keyword>
<name>A0A0D8XRG4_DICVI</name>
<evidence type="ECO:0000256" key="3">
    <source>
        <dbReference type="ARBA" id="ARBA00022989"/>
    </source>
</evidence>
<feature type="transmembrane region" description="Helical" evidence="6">
    <location>
        <begin position="79"/>
        <end position="96"/>
    </location>
</feature>
<evidence type="ECO:0000313" key="8">
    <source>
        <dbReference type="Proteomes" id="UP000053766"/>
    </source>
</evidence>
<feature type="transmembrane region" description="Helical" evidence="6">
    <location>
        <begin position="370"/>
        <end position="386"/>
    </location>
</feature>
<protein>
    <submittedName>
        <fullName evidence="7">MBOAT family protein</fullName>
    </submittedName>
</protein>
<evidence type="ECO:0000313" key="7">
    <source>
        <dbReference type="EMBL" id="KJH47258.1"/>
    </source>
</evidence>
<feature type="transmembrane region" description="Helical" evidence="6">
    <location>
        <begin position="473"/>
        <end position="492"/>
    </location>
</feature>
<feature type="transmembrane region" description="Helical" evidence="6">
    <location>
        <begin position="108"/>
        <end position="131"/>
    </location>
</feature>
<feature type="transmembrane region" description="Helical" evidence="6">
    <location>
        <begin position="392"/>
        <end position="411"/>
    </location>
</feature>
<evidence type="ECO:0000256" key="4">
    <source>
        <dbReference type="ARBA" id="ARBA00023136"/>
    </source>
</evidence>
<keyword evidence="4 6" id="KW-0472">Membrane</keyword>
<reference evidence="8" key="2">
    <citation type="journal article" date="2016" name="Sci. Rep.">
        <title>Dictyocaulus viviparus genome, variome and transcriptome elucidate lungworm biology and support future intervention.</title>
        <authorList>
            <person name="McNulty S.N."/>
            <person name="Strube C."/>
            <person name="Rosa B.A."/>
            <person name="Martin J.C."/>
            <person name="Tyagi R."/>
            <person name="Choi Y.J."/>
            <person name="Wang Q."/>
            <person name="Hallsworth Pepin K."/>
            <person name="Zhang X."/>
            <person name="Ozersky P."/>
            <person name="Wilson R.K."/>
            <person name="Sternberg P.W."/>
            <person name="Gasser R.B."/>
            <person name="Mitreva M."/>
        </authorList>
    </citation>
    <scope>NUCLEOTIDE SEQUENCE [LARGE SCALE GENOMIC DNA]</scope>
    <source>
        <strain evidence="8">HannoverDv2000</strain>
    </source>
</reference>
<organism evidence="7 8">
    <name type="scientific">Dictyocaulus viviparus</name>
    <name type="common">Bovine lungworm</name>
    <dbReference type="NCBI Taxonomy" id="29172"/>
    <lineage>
        <taxon>Eukaryota</taxon>
        <taxon>Metazoa</taxon>
        <taxon>Ecdysozoa</taxon>
        <taxon>Nematoda</taxon>
        <taxon>Chromadorea</taxon>
        <taxon>Rhabditida</taxon>
        <taxon>Rhabditina</taxon>
        <taxon>Rhabditomorpha</taxon>
        <taxon>Strongyloidea</taxon>
        <taxon>Metastrongylidae</taxon>
        <taxon>Dictyocaulus</taxon>
    </lineage>
</organism>
<proteinExistence type="inferred from homology"/>
<dbReference type="GO" id="GO:0016409">
    <property type="term" value="F:palmitoyltransferase activity"/>
    <property type="evidence" value="ECO:0007669"/>
    <property type="project" value="TreeGrafter"/>
</dbReference>
<gene>
    <name evidence="7" type="ORF">DICVIV_06659</name>
</gene>
<keyword evidence="2 6" id="KW-0812">Transmembrane</keyword>
<dbReference type="Pfam" id="PF03062">
    <property type="entry name" value="MBOAT"/>
    <property type="match status" value="1"/>
</dbReference>
<dbReference type="OrthoDB" id="420606at2759"/>
<comment type="similarity">
    <text evidence="5">Belongs to the membrane-bound acyltransferase family. HHAT subfamily.</text>
</comment>
<feature type="transmembrane region" description="Helical" evidence="6">
    <location>
        <begin position="250"/>
        <end position="271"/>
    </location>
</feature>
<sequence>MTISTQSTRIRFIYPALPEIKLCYAIVFGSICYGLYGVLLASRNYTWSIGDHGIVNHLPFYGPAIKDQSSWEWLNWSPFAVRYLPVLFLHTLIFNLGSKLISETPFVFIYTILSMAACVYYFTPILVSISIAQGTIMFIACTFFKRKVVVWISSLPLLYYIMHETSKVADNPFLIFTFVSYSMLSYVSYCMDTINGPIRKQDHTLWRRYLRMMFYTFYQPYLYSLIVLYKDFERQITERNTRQRDWRQNLFFALRIAFWWILLDVSLHFFYYEAIMKNIQYASTLPKDQFFALGLTLGIFFHLKYVVIFGLPSVFARFDNMDPLKGPICLNRVMLFSKVWREFDRGLYQFFKTYIFVPICQPTFSLPRKIFGVLVSYSFVLLWHGFYHHNIVWIILNIISLMLEMSAKSIYAIESFRIWREKTFSDVTFRRILAALHILPFAFGLYSNIYFLGGSDVGALFVKRFYEEDTVTLRWPLFLLLTLGYFYSEVCIEVDRRMDSQAISSKEKHDSKRQK</sequence>
<dbReference type="GO" id="GO:0005783">
    <property type="term" value="C:endoplasmic reticulum"/>
    <property type="evidence" value="ECO:0007669"/>
    <property type="project" value="TreeGrafter"/>
</dbReference>
<dbReference type="InterPro" id="IPR051085">
    <property type="entry name" value="MB_O-acyltransferase"/>
</dbReference>
<dbReference type="AlphaFoldDB" id="A0A0D8XRG4"/>
<accession>A0A0D8XRG4</accession>
<comment type="subcellular location">
    <subcellularLocation>
        <location evidence="1">Membrane</location>
        <topology evidence="1">Multi-pass membrane protein</topology>
    </subcellularLocation>
</comment>
<evidence type="ECO:0000256" key="2">
    <source>
        <dbReference type="ARBA" id="ARBA00022692"/>
    </source>
</evidence>
<feature type="transmembrane region" description="Helical" evidence="6">
    <location>
        <begin position="21"/>
        <end position="41"/>
    </location>
</feature>
<feature type="transmembrane region" description="Helical" evidence="6">
    <location>
        <begin position="291"/>
        <end position="315"/>
    </location>
</feature>
<feature type="transmembrane region" description="Helical" evidence="6">
    <location>
        <begin position="137"/>
        <end position="161"/>
    </location>
</feature>
<reference evidence="7 8" key="1">
    <citation type="submission" date="2013-11" db="EMBL/GenBank/DDBJ databases">
        <title>Draft genome of the bovine lungworm Dictyocaulus viviparus.</title>
        <authorList>
            <person name="Mitreva M."/>
        </authorList>
    </citation>
    <scope>NUCLEOTIDE SEQUENCE [LARGE SCALE GENOMIC DNA]</scope>
    <source>
        <strain evidence="7 8">HannoverDv2000</strain>
    </source>
</reference>